<organism evidence="8 9">
    <name type="scientific">Denticeps clupeoides</name>
    <name type="common">denticle herring</name>
    <dbReference type="NCBI Taxonomy" id="299321"/>
    <lineage>
        <taxon>Eukaryota</taxon>
        <taxon>Metazoa</taxon>
        <taxon>Chordata</taxon>
        <taxon>Craniata</taxon>
        <taxon>Vertebrata</taxon>
        <taxon>Euteleostomi</taxon>
        <taxon>Actinopterygii</taxon>
        <taxon>Neopterygii</taxon>
        <taxon>Teleostei</taxon>
        <taxon>Clupei</taxon>
        <taxon>Clupeiformes</taxon>
        <taxon>Denticipitoidei</taxon>
        <taxon>Denticipitidae</taxon>
        <taxon>Denticeps</taxon>
    </lineage>
</organism>
<keyword evidence="1 5" id="KW-0813">Transport</keyword>
<name>A0AAY4BMW4_9TELE</name>
<gene>
    <name evidence="8" type="primary">OSBPL10</name>
</gene>
<reference evidence="8" key="2">
    <citation type="submission" date="2025-09" db="UniProtKB">
        <authorList>
            <consortium name="Ensembl"/>
        </authorList>
    </citation>
    <scope>IDENTIFICATION</scope>
</reference>
<dbReference type="Gene3D" id="2.30.29.30">
    <property type="entry name" value="Pleckstrin-homology domain (PH domain)/Phosphotyrosine-binding domain (PTB)"/>
    <property type="match status" value="1"/>
</dbReference>
<sequence length="614" mass="68527">MKVSVSEKLVWVVKARRDQEKMTERGTGFVLYFVLEPDLGRLQYFVSEQGKNLKPRGSFPLIGASVTPSDEAPHMFIVHSASGEIFKLRAANGKQQQRWMSHLQACARRHSDSGAKVGVAAPPPTSASMMNQVEVQQKSLIHSIESLPTKGPVSCLDQDLLLLKATSAATLSCLGECLSILQQTSGPSGTSILLHKILFFCVQHPGMDSFSPTEEVTDLEDNEEEDLGVLDDQRSIILHLLSQLKLGMDLTRLEKLNMLQVVLPTFILEKRSLLEMYANFMAHPDMFLAITWGSSPEERMVRFVEYYLTSFHEGRKGAVAKKPYNPILGETFHCSWEVPRDRVWPLRTHGHALGAGHCDPPRPSHAEAGAGSYHVRFVAEQVSHHPPVSAFYCECLERRMCVNAHVWTKSKFMGMSVGVSMVGEGVLCLLEHEEEYVFTLPCAYARSILTVPWVELGGKVSITCAKSGFSATVTFHTKPFYGGKVHRVTAEVKHNPTSTIVCKVQGEWNGTLEFTYSSGESKVIDTTRLAIIKKKLRPVEKQGRSESRRLWHHVTMALKEGNIDTATEHKHRLEERQRGEEAAAGPPTTSHGNQNTSTRGGEGWVYYNPLWKDH</sequence>
<accession>A0AAY4BMW4</accession>
<dbReference type="GO" id="GO:0005829">
    <property type="term" value="C:cytosol"/>
    <property type="evidence" value="ECO:0007669"/>
    <property type="project" value="TreeGrafter"/>
</dbReference>
<evidence type="ECO:0000256" key="3">
    <source>
        <dbReference type="ARBA" id="ARBA00023121"/>
    </source>
</evidence>
<dbReference type="GO" id="GO:0016020">
    <property type="term" value="C:membrane"/>
    <property type="evidence" value="ECO:0007669"/>
    <property type="project" value="TreeGrafter"/>
</dbReference>
<dbReference type="Gene3D" id="1.10.287.2720">
    <property type="match status" value="1"/>
</dbReference>
<dbReference type="InterPro" id="IPR037239">
    <property type="entry name" value="OSBP_sf"/>
</dbReference>
<evidence type="ECO:0000256" key="6">
    <source>
        <dbReference type="SAM" id="MobiDB-lite"/>
    </source>
</evidence>
<dbReference type="FunFam" id="2.40.160.120:FF:000002">
    <property type="entry name" value="Oxysterol-binding protein"/>
    <property type="match status" value="1"/>
</dbReference>
<evidence type="ECO:0000256" key="5">
    <source>
        <dbReference type="RuleBase" id="RU003845"/>
    </source>
</evidence>
<dbReference type="PANTHER" id="PTHR10972:SF47">
    <property type="entry name" value="OXYSTEROL-BINDING PROTEIN-RELATED PROTEIN 10"/>
    <property type="match status" value="1"/>
</dbReference>
<evidence type="ECO:0000313" key="8">
    <source>
        <dbReference type="Ensembl" id="ENSDCDP00010022250.1"/>
    </source>
</evidence>
<dbReference type="AlphaFoldDB" id="A0AAY4BMW4"/>
<dbReference type="PROSITE" id="PS01013">
    <property type="entry name" value="OSBP"/>
    <property type="match status" value="1"/>
</dbReference>
<evidence type="ECO:0000256" key="1">
    <source>
        <dbReference type="ARBA" id="ARBA00022448"/>
    </source>
</evidence>
<dbReference type="Proteomes" id="UP000694580">
    <property type="component" value="Unplaced"/>
</dbReference>
<keyword evidence="3" id="KW-0446">Lipid-binding</keyword>
<dbReference type="GO" id="GO:0015485">
    <property type="term" value="F:cholesterol binding"/>
    <property type="evidence" value="ECO:0007669"/>
    <property type="project" value="TreeGrafter"/>
</dbReference>
<comment type="similarity">
    <text evidence="4">Belongs to the OSBP family.</text>
</comment>
<protein>
    <recommendedName>
        <fullName evidence="5">Oxysterol-binding protein</fullName>
    </recommendedName>
</protein>
<dbReference type="PROSITE" id="PS50003">
    <property type="entry name" value="PH_DOMAIN"/>
    <property type="match status" value="1"/>
</dbReference>
<reference evidence="8" key="1">
    <citation type="submission" date="2025-08" db="UniProtKB">
        <authorList>
            <consortium name="Ensembl"/>
        </authorList>
    </citation>
    <scope>IDENTIFICATION</scope>
</reference>
<evidence type="ECO:0000256" key="4">
    <source>
        <dbReference type="RuleBase" id="RU003844"/>
    </source>
</evidence>
<evidence type="ECO:0000259" key="7">
    <source>
        <dbReference type="PROSITE" id="PS50003"/>
    </source>
</evidence>
<dbReference type="InterPro" id="IPR000648">
    <property type="entry name" value="Oxysterol-bd"/>
</dbReference>
<feature type="domain" description="PH" evidence="7">
    <location>
        <begin position="32"/>
        <end position="108"/>
    </location>
</feature>
<dbReference type="SMART" id="SM00233">
    <property type="entry name" value="PH"/>
    <property type="match status" value="1"/>
</dbReference>
<evidence type="ECO:0000313" key="9">
    <source>
        <dbReference type="Proteomes" id="UP000694580"/>
    </source>
</evidence>
<dbReference type="Pfam" id="PF00169">
    <property type="entry name" value="PH"/>
    <property type="match status" value="1"/>
</dbReference>
<dbReference type="InterPro" id="IPR018494">
    <property type="entry name" value="Oxysterol-bd_CS"/>
</dbReference>
<feature type="compositionally biased region" description="Basic and acidic residues" evidence="6">
    <location>
        <begin position="566"/>
        <end position="581"/>
    </location>
</feature>
<keyword evidence="9" id="KW-1185">Reference proteome</keyword>
<keyword evidence="2 5" id="KW-0445">Lipid transport</keyword>
<dbReference type="InterPro" id="IPR011993">
    <property type="entry name" value="PH-like_dom_sf"/>
</dbReference>
<dbReference type="Gene3D" id="6.10.140.1150">
    <property type="match status" value="1"/>
</dbReference>
<proteinExistence type="inferred from homology"/>
<dbReference type="PANTHER" id="PTHR10972">
    <property type="entry name" value="OXYSTEROL-BINDING PROTEIN-RELATED"/>
    <property type="match status" value="1"/>
</dbReference>
<dbReference type="SUPFAM" id="SSF144000">
    <property type="entry name" value="Oxysterol-binding protein-like"/>
    <property type="match status" value="1"/>
</dbReference>
<dbReference type="SUPFAM" id="SSF50729">
    <property type="entry name" value="PH domain-like"/>
    <property type="match status" value="1"/>
</dbReference>
<dbReference type="InterPro" id="IPR001849">
    <property type="entry name" value="PH_domain"/>
</dbReference>
<dbReference type="Gene3D" id="2.40.160.120">
    <property type="match status" value="1"/>
</dbReference>
<dbReference type="GeneTree" id="ENSGT00940000157880"/>
<feature type="compositionally biased region" description="Polar residues" evidence="6">
    <location>
        <begin position="587"/>
        <end position="599"/>
    </location>
</feature>
<feature type="region of interest" description="Disordered" evidence="6">
    <location>
        <begin position="563"/>
        <end position="601"/>
    </location>
</feature>
<dbReference type="Pfam" id="PF01237">
    <property type="entry name" value="Oxysterol_BP"/>
    <property type="match status" value="1"/>
</dbReference>
<dbReference type="FunFam" id="1.10.287.2720:FF:000001">
    <property type="entry name" value="Oxysterol-binding OBPalpha"/>
    <property type="match status" value="1"/>
</dbReference>
<evidence type="ECO:0000256" key="2">
    <source>
        <dbReference type="ARBA" id="ARBA00023055"/>
    </source>
</evidence>
<dbReference type="Ensembl" id="ENSDCDT00010026131.1">
    <property type="protein sequence ID" value="ENSDCDP00010022250.1"/>
    <property type="gene ID" value="ENSDCDG00010012350.1"/>
</dbReference>
<dbReference type="GO" id="GO:0006869">
    <property type="term" value="P:lipid transport"/>
    <property type="evidence" value="ECO:0007669"/>
    <property type="project" value="UniProtKB-KW"/>
</dbReference>